<dbReference type="PRINTS" id="PR00151">
    <property type="entry name" value="PORPHBDMNASE"/>
</dbReference>
<evidence type="ECO:0000313" key="12">
    <source>
        <dbReference type="Proteomes" id="UP000275356"/>
    </source>
</evidence>
<evidence type="ECO:0000256" key="5">
    <source>
        <dbReference type="ARBA" id="ARBA00012655"/>
    </source>
</evidence>
<protein>
    <recommendedName>
        <fullName evidence="5 9">Hydroxymethylbilane synthase</fullName>
        <ecNumber evidence="5 9">2.5.1.61</ecNumber>
    </recommendedName>
</protein>
<evidence type="ECO:0000256" key="3">
    <source>
        <dbReference type="ARBA" id="ARBA00005638"/>
    </source>
</evidence>
<evidence type="ECO:0000256" key="1">
    <source>
        <dbReference type="ARBA" id="ARBA00001916"/>
    </source>
</evidence>
<dbReference type="SUPFAM" id="SSF54782">
    <property type="entry name" value="Porphobilinogen deaminase (hydroxymethylbilane synthase), C-terminal domain"/>
    <property type="match status" value="1"/>
</dbReference>
<gene>
    <name evidence="11" type="ORF">EDD28_1385</name>
</gene>
<sequence>MTLRVGGRLRVGTRGSALALAQCTALLAGVRAGGVEVEVVPIVSAGDRTTASLASLGGTGVFVTTLREALLTGEVDAIVHSCKDLPTAPHAGIELAALPRRADARDALVTATGAGLADLPAGAVVGTGSPRRRAQVLRARPDLVVRDIRGNVDTRLRRVLAPRGDDEPLDAVVLAGAGLDRLGRGEVVTERFALDAWPTAPAQGVLAVEIRDDAAADVRDVVGELDDAEARAAATAEREVLRLLEAGCAAPLGVAVVDGRPDRPVGPPGSTRPTAELDPPVLLARVYALDGTAMIDARAPLGPGSARAVVEELLAAGAADLAPLGVGR</sequence>
<dbReference type="GO" id="GO:0006783">
    <property type="term" value="P:heme biosynthetic process"/>
    <property type="evidence" value="ECO:0007669"/>
    <property type="project" value="TreeGrafter"/>
</dbReference>
<dbReference type="GO" id="GO:0004418">
    <property type="term" value="F:hydroxymethylbilane synthase activity"/>
    <property type="evidence" value="ECO:0007669"/>
    <property type="project" value="UniProtKB-UniRule"/>
</dbReference>
<dbReference type="EC" id="2.5.1.61" evidence="5 9"/>
<accession>A0A3N2DBG0</accession>
<keyword evidence="7" id="KW-0627">Porphyrin biosynthesis</keyword>
<evidence type="ECO:0000256" key="2">
    <source>
        <dbReference type="ARBA" id="ARBA00002869"/>
    </source>
</evidence>
<dbReference type="PANTHER" id="PTHR11557:SF0">
    <property type="entry name" value="PORPHOBILINOGEN DEAMINASE"/>
    <property type="match status" value="1"/>
</dbReference>
<dbReference type="AlphaFoldDB" id="A0A3N2DBG0"/>
<evidence type="ECO:0000256" key="6">
    <source>
        <dbReference type="ARBA" id="ARBA00022679"/>
    </source>
</evidence>
<dbReference type="EMBL" id="RKHQ01000001">
    <property type="protein sequence ID" value="ROR96794.1"/>
    <property type="molecule type" value="Genomic_DNA"/>
</dbReference>
<dbReference type="SUPFAM" id="SSF53850">
    <property type="entry name" value="Periplasmic binding protein-like II"/>
    <property type="match status" value="1"/>
</dbReference>
<comment type="similarity">
    <text evidence="3">Belongs to the HMBS family.</text>
</comment>
<evidence type="ECO:0000313" key="11">
    <source>
        <dbReference type="EMBL" id="ROR96794.1"/>
    </source>
</evidence>
<proteinExistence type="inferred from homology"/>
<evidence type="ECO:0000256" key="9">
    <source>
        <dbReference type="NCBIfam" id="TIGR00212"/>
    </source>
</evidence>
<comment type="cofactor">
    <cofactor evidence="1">
        <name>dipyrromethane</name>
        <dbReference type="ChEBI" id="CHEBI:60342"/>
    </cofactor>
</comment>
<dbReference type="InterPro" id="IPR036803">
    <property type="entry name" value="Porphobilinogen_deaminase_C_sf"/>
</dbReference>
<dbReference type="Gene3D" id="3.40.190.10">
    <property type="entry name" value="Periplasmic binding protein-like II"/>
    <property type="match status" value="2"/>
</dbReference>
<keyword evidence="12" id="KW-1185">Reference proteome</keyword>
<dbReference type="Gene3D" id="3.30.160.40">
    <property type="entry name" value="Porphobilinogen deaminase, C-terminal domain"/>
    <property type="match status" value="1"/>
</dbReference>
<dbReference type="PROSITE" id="PS00533">
    <property type="entry name" value="PORPHOBILINOGEN_DEAM"/>
    <property type="match status" value="1"/>
</dbReference>
<dbReference type="RefSeq" id="WP_123738926.1">
    <property type="nucleotide sequence ID" value="NZ_RKHQ01000001.1"/>
</dbReference>
<comment type="subunit">
    <text evidence="4">Monomer.</text>
</comment>
<organism evidence="11 12">
    <name type="scientific">Salana multivorans</name>
    <dbReference type="NCBI Taxonomy" id="120377"/>
    <lineage>
        <taxon>Bacteria</taxon>
        <taxon>Bacillati</taxon>
        <taxon>Actinomycetota</taxon>
        <taxon>Actinomycetes</taxon>
        <taxon>Micrococcales</taxon>
        <taxon>Beutenbergiaceae</taxon>
        <taxon>Salana</taxon>
    </lineage>
</organism>
<dbReference type="GO" id="GO:0005737">
    <property type="term" value="C:cytoplasm"/>
    <property type="evidence" value="ECO:0007669"/>
    <property type="project" value="UniProtKB-UniRule"/>
</dbReference>
<dbReference type="InterPro" id="IPR022419">
    <property type="entry name" value="Porphobilin_deaminase_cofac_BS"/>
</dbReference>
<dbReference type="Pfam" id="PF01379">
    <property type="entry name" value="Porphobil_deam"/>
    <property type="match status" value="1"/>
</dbReference>
<evidence type="ECO:0000256" key="7">
    <source>
        <dbReference type="ARBA" id="ARBA00023244"/>
    </source>
</evidence>
<feature type="domain" description="Porphobilinogen deaminase N-terminal" evidence="10">
    <location>
        <begin position="9"/>
        <end position="214"/>
    </location>
</feature>
<evidence type="ECO:0000256" key="8">
    <source>
        <dbReference type="ARBA" id="ARBA00048169"/>
    </source>
</evidence>
<keyword evidence="6" id="KW-0808">Transferase</keyword>
<dbReference type="PANTHER" id="PTHR11557">
    <property type="entry name" value="PORPHOBILINOGEN DEAMINASE"/>
    <property type="match status" value="1"/>
</dbReference>
<name>A0A3N2DBG0_9MICO</name>
<reference evidence="11 12" key="1">
    <citation type="submission" date="2018-11" db="EMBL/GenBank/DDBJ databases">
        <title>Sequencing the genomes of 1000 actinobacteria strains.</title>
        <authorList>
            <person name="Klenk H.-P."/>
        </authorList>
    </citation>
    <scope>NUCLEOTIDE SEQUENCE [LARGE SCALE GENOMIC DNA]</scope>
    <source>
        <strain evidence="11 12">DSM 13521</strain>
    </source>
</reference>
<comment type="caution">
    <text evidence="11">The sequence shown here is derived from an EMBL/GenBank/DDBJ whole genome shotgun (WGS) entry which is preliminary data.</text>
</comment>
<dbReference type="PIRSF" id="PIRSF001438">
    <property type="entry name" value="4pyrrol_synth_OHMeBilane_synth"/>
    <property type="match status" value="1"/>
</dbReference>
<dbReference type="OrthoDB" id="9810298at2"/>
<evidence type="ECO:0000259" key="10">
    <source>
        <dbReference type="Pfam" id="PF01379"/>
    </source>
</evidence>
<dbReference type="InterPro" id="IPR022417">
    <property type="entry name" value="Porphobilin_deaminase_N"/>
</dbReference>
<comment type="function">
    <text evidence="2">Tetrapolymerization of the monopyrrole PBG into the hydroxymethylbilane pre-uroporphyrinogen in several discrete steps.</text>
</comment>
<dbReference type="FunFam" id="3.40.190.10:FF:000005">
    <property type="entry name" value="Porphobilinogen deaminase"/>
    <property type="match status" value="1"/>
</dbReference>
<dbReference type="NCBIfam" id="TIGR00212">
    <property type="entry name" value="hemC"/>
    <property type="match status" value="1"/>
</dbReference>
<evidence type="ECO:0000256" key="4">
    <source>
        <dbReference type="ARBA" id="ARBA00011245"/>
    </source>
</evidence>
<comment type="catalytic activity">
    <reaction evidence="8">
        <text>4 porphobilinogen + H2O = hydroxymethylbilane + 4 NH4(+)</text>
        <dbReference type="Rhea" id="RHEA:13185"/>
        <dbReference type="ChEBI" id="CHEBI:15377"/>
        <dbReference type="ChEBI" id="CHEBI:28938"/>
        <dbReference type="ChEBI" id="CHEBI:57845"/>
        <dbReference type="ChEBI" id="CHEBI:58126"/>
        <dbReference type="EC" id="2.5.1.61"/>
    </reaction>
</comment>
<dbReference type="InterPro" id="IPR000860">
    <property type="entry name" value="HemC"/>
</dbReference>
<dbReference type="Proteomes" id="UP000275356">
    <property type="component" value="Unassembled WGS sequence"/>
</dbReference>